<feature type="transmembrane region" description="Helical" evidence="2">
    <location>
        <begin position="48"/>
        <end position="68"/>
    </location>
</feature>
<dbReference type="SMART" id="SM00267">
    <property type="entry name" value="GGDEF"/>
    <property type="match status" value="1"/>
</dbReference>
<keyword evidence="4" id="KW-0808">Transferase</keyword>
<name>A0ABV9R0N3_9GAMM</name>
<dbReference type="InterPro" id="IPR007894">
    <property type="entry name" value="MASE2"/>
</dbReference>
<dbReference type="PROSITE" id="PS50887">
    <property type="entry name" value="GGDEF"/>
    <property type="match status" value="1"/>
</dbReference>
<keyword evidence="5" id="KW-1185">Reference proteome</keyword>
<keyword evidence="2" id="KW-1133">Transmembrane helix</keyword>
<keyword evidence="2" id="KW-0812">Transmembrane</keyword>
<dbReference type="PANTHER" id="PTHR45138:SF24">
    <property type="entry name" value="DIGUANYLATE CYCLASE DGCC-RELATED"/>
    <property type="match status" value="1"/>
</dbReference>
<dbReference type="SUPFAM" id="SSF55073">
    <property type="entry name" value="Nucleotide cyclase"/>
    <property type="match status" value="1"/>
</dbReference>
<keyword evidence="4" id="KW-0548">Nucleotidyltransferase</keyword>
<protein>
    <recommendedName>
        <fullName evidence="1">diguanylate cyclase</fullName>
        <ecNumber evidence="1">2.7.7.65</ecNumber>
    </recommendedName>
</protein>
<sequence length="367" mass="39412">MLLLPAPVARPSSASLHFVVRVHRLRTLGLGLGALAVAGVFHQNGAAFQTWALLLFNGFLWPHLARLISSYSDDPQQAEMRNLLVDSAMGGIWVVLMQFNLLTSVLLLTMLAIDKISVGGWRFLRRSMAVGAAAGALTLAGCVLFGDWTWRLDSTMPAVISALPMLAIYPLVISTSTHALASQVRRQNRELERRAAIDPATGLLNRPSWERAVGRELALAQRHGRPASLLMIDIDRFKEINDGYGHPAGDEVIRATARTIMACIRDGDVACRYGGDEFGILLANAGVQAALATAERLRARVAATVFAGESGPSCTLSVGVAVASADVPDARAWIERADAALYRAKTAGRDRVWRATEGVAEPGLSSL</sequence>
<dbReference type="EC" id="2.7.7.65" evidence="1"/>
<dbReference type="InterPro" id="IPR043128">
    <property type="entry name" value="Rev_trsase/Diguanyl_cyclase"/>
</dbReference>
<dbReference type="NCBIfam" id="TIGR00254">
    <property type="entry name" value="GGDEF"/>
    <property type="match status" value="1"/>
</dbReference>
<accession>A0ABV9R0N3</accession>
<feature type="transmembrane region" description="Helical" evidence="2">
    <location>
        <begin position="158"/>
        <end position="181"/>
    </location>
</feature>
<evidence type="ECO:0000259" key="3">
    <source>
        <dbReference type="PROSITE" id="PS50887"/>
    </source>
</evidence>
<dbReference type="Proteomes" id="UP001595886">
    <property type="component" value="Unassembled WGS sequence"/>
</dbReference>
<dbReference type="GO" id="GO:0052621">
    <property type="term" value="F:diguanylate cyclase activity"/>
    <property type="evidence" value="ECO:0007669"/>
    <property type="project" value="UniProtKB-EC"/>
</dbReference>
<comment type="caution">
    <text evidence="4">The sequence shown here is derived from an EMBL/GenBank/DDBJ whole genome shotgun (WGS) entry which is preliminary data.</text>
</comment>
<dbReference type="InterPro" id="IPR000160">
    <property type="entry name" value="GGDEF_dom"/>
</dbReference>
<keyword evidence="2" id="KW-0472">Membrane</keyword>
<feature type="transmembrane region" description="Helical" evidence="2">
    <location>
        <begin position="123"/>
        <end position="146"/>
    </location>
</feature>
<dbReference type="PANTHER" id="PTHR45138">
    <property type="entry name" value="REGULATORY COMPONENTS OF SENSORY TRANSDUCTION SYSTEM"/>
    <property type="match status" value="1"/>
</dbReference>
<evidence type="ECO:0000313" key="5">
    <source>
        <dbReference type="Proteomes" id="UP001595886"/>
    </source>
</evidence>
<feature type="domain" description="GGDEF" evidence="3">
    <location>
        <begin position="225"/>
        <end position="357"/>
    </location>
</feature>
<evidence type="ECO:0000256" key="1">
    <source>
        <dbReference type="ARBA" id="ARBA00012528"/>
    </source>
</evidence>
<dbReference type="Pfam" id="PF00990">
    <property type="entry name" value="GGDEF"/>
    <property type="match status" value="1"/>
</dbReference>
<reference evidence="5" key="1">
    <citation type="journal article" date="2019" name="Int. J. Syst. Evol. Microbiol.">
        <title>The Global Catalogue of Microorganisms (GCM) 10K type strain sequencing project: providing services to taxonomists for standard genome sequencing and annotation.</title>
        <authorList>
            <consortium name="The Broad Institute Genomics Platform"/>
            <consortium name="The Broad Institute Genome Sequencing Center for Infectious Disease"/>
            <person name="Wu L."/>
            <person name="Ma J."/>
        </authorList>
    </citation>
    <scope>NUCLEOTIDE SEQUENCE [LARGE SCALE GENOMIC DNA]</scope>
    <source>
        <strain evidence="5">CCUG 30340</strain>
    </source>
</reference>
<dbReference type="Gene3D" id="3.30.70.270">
    <property type="match status" value="1"/>
</dbReference>
<dbReference type="InterPro" id="IPR029787">
    <property type="entry name" value="Nucleotide_cyclase"/>
</dbReference>
<gene>
    <name evidence="4" type="ORF">ACFO6Q_13425</name>
</gene>
<dbReference type="CDD" id="cd01949">
    <property type="entry name" value="GGDEF"/>
    <property type="match status" value="1"/>
</dbReference>
<dbReference type="InterPro" id="IPR050469">
    <property type="entry name" value="Diguanylate_Cyclase"/>
</dbReference>
<dbReference type="EMBL" id="JBHSHD010000010">
    <property type="protein sequence ID" value="MFC4821329.1"/>
    <property type="molecule type" value="Genomic_DNA"/>
</dbReference>
<dbReference type="Pfam" id="PF05230">
    <property type="entry name" value="MASE2"/>
    <property type="match status" value="1"/>
</dbReference>
<feature type="transmembrane region" description="Helical" evidence="2">
    <location>
        <begin position="88"/>
        <end position="111"/>
    </location>
</feature>
<evidence type="ECO:0000256" key="2">
    <source>
        <dbReference type="SAM" id="Phobius"/>
    </source>
</evidence>
<proteinExistence type="predicted"/>
<organism evidence="4 5">
    <name type="scientific">Dokdonella ginsengisoli</name>
    <dbReference type="NCBI Taxonomy" id="363846"/>
    <lineage>
        <taxon>Bacteria</taxon>
        <taxon>Pseudomonadati</taxon>
        <taxon>Pseudomonadota</taxon>
        <taxon>Gammaproteobacteria</taxon>
        <taxon>Lysobacterales</taxon>
        <taxon>Rhodanobacteraceae</taxon>
        <taxon>Dokdonella</taxon>
    </lineage>
</organism>
<dbReference type="RefSeq" id="WP_380021612.1">
    <property type="nucleotide sequence ID" value="NZ_JBHSHD010000010.1"/>
</dbReference>
<evidence type="ECO:0000313" key="4">
    <source>
        <dbReference type="EMBL" id="MFC4821329.1"/>
    </source>
</evidence>